<feature type="compositionally biased region" description="Basic and acidic residues" evidence="1">
    <location>
        <begin position="55"/>
        <end position="79"/>
    </location>
</feature>
<evidence type="ECO:0000256" key="1">
    <source>
        <dbReference type="SAM" id="MobiDB-lite"/>
    </source>
</evidence>
<protein>
    <submittedName>
        <fullName evidence="2">Uncharacterized protein</fullName>
    </submittedName>
</protein>
<gene>
    <name evidence="2" type="ORF">AVDCRST_MAG53-3363</name>
</gene>
<accession>A0A6J4TF58</accession>
<organism evidence="2">
    <name type="scientific">uncultured Solirubrobacteraceae bacterium</name>
    <dbReference type="NCBI Taxonomy" id="1162706"/>
    <lineage>
        <taxon>Bacteria</taxon>
        <taxon>Bacillati</taxon>
        <taxon>Actinomycetota</taxon>
        <taxon>Thermoleophilia</taxon>
        <taxon>Solirubrobacterales</taxon>
        <taxon>Solirubrobacteraceae</taxon>
        <taxon>environmental samples</taxon>
    </lineage>
</organism>
<feature type="region of interest" description="Disordered" evidence="1">
    <location>
        <begin position="54"/>
        <end position="79"/>
    </location>
</feature>
<dbReference type="AlphaFoldDB" id="A0A6J4TF58"/>
<reference evidence="2" key="1">
    <citation type="submission" date="2020-02" db="EMBL/GenBank/DDBJ databases">
        <authorList>
            <person name="Meier V. D."/>
        </authorList>
    </citation>
    <scope>NUCLEOTIDE SEQUENCE</scope>
    <source>
        <strain evidence="2">AVDCRST_MAG53</strain>
    </source>
</reference>
<dbReference type="EMBL" id="CADCVR010000104">
    <property type="protein sequence ID" value="CAA9521742.1"/>
    <property type="molecule type" value="Genomic_DNA"/>
</dbReference>
<feature type="region of interest" description="Disordered" evidence="1">
    <location>
        <begin position="1"/>
        <end position="26"/>
    </location>
</feature>
<evidence type="ECO:0000313" key="2">
    <source>
        <dbReference type="EMBL" id="CAA9521742.1"/>
    </source>
</evidence>
<proteinExistence type="predicted"/>
<name>A0A6J4TF58_9ACTN</name>
<sequence>MGSSTRRTSARVDPLGRRPRSALEAAQRVEHLDVKSVGGGKLVAAHAALHGPRSLRLEQHLDERRGVEDDHPGGGRDAA</sequence>